<reference evidence="2 3" key="1">
    <citation type="submission" date="2015-07" db="EMBL/GenBank/DDBJ databases">
        <title>Complete genome sequence of Mycobacterium goodii X7B, a facultative thermophilic biodesulfurizing bacterium.</title>
        <authorList>
            <person name="Yu B."/>
            <person name="Li F."/>
            <person name="Xu P."/>
        </authorList>
    </citation>
    <scope>NUCLEOTIDE SEQUENCE [LARGE SCALE GENOMIC DNA]</scope>
    <source>
        <strain evidence="2 3">X7B</strain>
    </source>
</reference>
<dbReference type="AlphaFoldDB" id="A0A0K0X559"/>
<name>A0A0K0X559_MYCGD</name>
<dbReference type="STRING" id="134601.AFA91_12125"/>
<evidence type="ECO:0000256" key="1">
    <source>
        <dbReference type="SAM" id="MobiDB-lite"/>
    </source>
</evidence>
<feature type="region of interest" description="Disordered" evidence="1">
    <location>
        <begin position="1"/>
        <end position="26"/>
    </location>
</feature>
<feature type="region of interest" description="Disordered" evidence="1">
    <location>
        <begin position="56"/>
        <end position="77"/>
    </location>
</feature>
<evidence type="ECO:0000313" key="3">
    <source>
        <dbReference type="Proteomes" id="UP000062255"/>
    </source>
</evidence>
<gene>
    <name evidence="2" type="ORF">AFA91_12125</name>
</gene>
<proteinExistence type="predicted"/>
<dbReference type="Proteomes" id="UP000062255">
    <property type="component" value="Chromosome"/>
</dbReference>
<dbReference type="EMBL" id="CP012150">
    <property type="protein sequence ID" value="AKS32497.1"/>
    <property type="molecule type" value="Genomic_DNA"/>
</dbReference>
<organism evidence="2 3">
    <name type="scientific">Mycolicibacterium goodii</name>
    <name type="common">Mycobacterium goodii</name>
    <dbReference type="NCBI Taxonomy" id="134601"/>
    <lineage>
        <taxon>Bacteria</taxon>
        <taxon>Bacillati</taxon>
        <taxon>Actinomycetota</taxon>
        <taxon>Actinomycetes</taxon>
        <taxon>Mycobacteriales</taxon>
        <taxon>Mycobacteriaceae</taxon>
        <taxon>Mycolicibacterium</taxon>
    </lineage>
</organism>
<protein>
    <submittedName>
        <fullName evidence="2">Uncharacterized protein</fullName>
    </submittedName>
</protein>
<dbReference type="KEGG" id="mgo:AFA91_12125"/>
<sequence length="77" mass="7536">MLMATKVPPKSTAPTSAAGTPPATPAAAIPTACTNSAAVNNAGWDHRVLIAAHSAADGTVARPTTSQVLPPNHPGAS</sequence>
<feature type="compositionally biased region" description="Low complexity" evidence="1">
    <location>
        <begin position="8"/>
        <end position="26"/>
    </location>
</feature>
<evidence type="ECO:0000313" key="2">
    <source>
        <dbReference type="EMBL" id="AKS32497.1"/>
    </source>
</evidence>
<accession>A0A0K0X559</accession>